<dbReference type="RefSeq" id="WP_343970421.1">
    <property type="nucleotide sequence ID" value="NZ_BAAAJG010000002.1"/>
</dbReference>
<organism evidence="2 3">
    <name type="scientific">Pseudonocardia aurantiaca</name>
    <dbReference type="NCBI Taxonomy" id="75290"/>
    <lineage>
        <taxon>Bacteria</taxon>
        <taxon>Bacillati</taxon>
        <taxon>Actinomycetota</taxon>
        <taxon>Actinomycetes</taxon>
        <taxon>Pseudonocardiales</taxon>
        <taxon>Pseudonocardiaceae</taxon>
        <taxon>Pseudonocardia</taxon>
    </lineage>
</organism>
<keyword evidence="1" id="KW-0472">Membrane</keyword>
<evidence type="ECO:0000313" key="3">
    <source>
        <dbReference type="Proteomes" id="UP001597145"/>
    </source>
</evidence>
<keyword evidence="1" id="KW-1133">Transmembrane helix</keyword>
<keyword evidence="1" id="KW-0812">Transmembrane</keyword>
<protein>
    <submittedName>
        <fullName evidence="2">Uncharacterized protein</fullName>
    </submittedName>
</protein>
<name>A0ABW4FM84_9PSEU</name>
<dbReference type="EMBL" id="JBHUCP010000009">
    <property type="protein sequence ID" value="MFD1530726.1"/>
    <property type="molecule type" value="Genomic_DNA"/>
</dbReference>
<sequence>MTTRAQQLAEIGAPGAAIGVIAGACVGGMSMLAGHPVSWALVGTVTLGVPLALLGGVYGMLLAAGRFKPGTFTPAGLYWLVGFPVSRLVHETMTPVVLGGSPTPPADVLTFLLFQALVGLGFAIGFIWLFERITPAWLVSIKDHNPAAELLYGSYAHHAAAMWEARERKRARRSVRLADRPTVAAGARGKSRRSV</sequence>
<feature type="transmembrane region" description="Helical" evidence="1">
    <location>
        <begin position="12"/>
        <end position="33"/>
    </location>
</feature>
<reference evidence="3" key="1">
    <citation type="journal article" date="2019" name="Int. J. Syst. Evol. Microbiol.">
        <title>The Global Catalogue of Microorganisms (GCM) 10K type strain sequencing project: providing services to taxonomists for standard genome sequencing and annotation.</title>
        <authorList>
            <consortium name="The Broad Institute Genomics Platform"/>
            <consortium name="The Broad Institute Genome Sequencing Center for Infectious Disease"/>
            <person name="Wu L."/>
            <person name="Ma J."/>
        </authorList>
    </citation>
    <scope>NUCLEOTIDE SEQUENCE [LARGE SCALE GENOMIC DNA]</scope>
    <source>
        <strain evidence="3">JCM 12165</strain>
    </source>
</reference>
<evidence type="ECO:0000313" key="2">
    <source>
        <dbReference type="EMBL" id="MFD1530726.1"/>
    </source>
</evidence>
<accession>A0ABW4FM84</accession>
<dbReference type="Proteomes" id="UP001597145">
    <property type="component" value="Unassembled WGS sequence"/>
</dbReference>
<feature type="transmembrane region" description="Helical" evidence="1">
    <location>
        <begin position="109"/>
        <end position="130"/>
    </location>
</feature>
<evidence type="ECO:0000256" key="1">
    <source>
        <dbReference type="SAM" id="Phobius"/>
    </source>
</evidence>
<comment type="caution">
    <text evidence="2">The sequence shown here is derived from an EMBL/GenBank/DDBJ whole genome shotgun (WGS) entry which is preliminary data.</text>
</comment>
<feature type="transmembrane region" description="Helical" evidence="1">
    <location>
        <begin position="71"/>
        <end position="89"/>
    </location>
</feature>
<dbReference type="PROSITE" id="PS51257">
    <property type="entry name" value="PROKAR_LIPOPROTEIN"/>
    <property type="match status" value="1"/>
</dbReference>
<proteinExistence type="predicted"/>
<feature type="transmembrane region" description="Helical" evidence="1">
    <location>
        <begin position="39"/>
        <end position="64"/>
    </location>
</feature>
<keyword evidence="3" id="KW-1185">Reference proteome</keyword>
<gene>
    <name evidence="2" type="ORF">ACFSCY_14865</name>
</gene>